<dbReference type="PANTHER" id="PTHR19879:SF9">
    <property type="entry name" value="TRANSCRIPTION INITIATION FACTOR TFIID SUBUNIT 5"/>
    <property type="match status" value="1"/>
</dbReference>
<dbReference type="InterPro" id="IPR027417">
    <property type="entry name" value="P-loop_NTPase"/>
</dbReference>
<feature type="repeat" description="WD" evidence="3">
    <location>
        <begin position="585"/>
        <end position="626"/>
    </location>
</feature>
<evidence type="ECO:0000256" key="4">
    <source>
        <dbReference type="SAM" id="Coils"/>
    </source>
</evidence>
<name>A0A0C1R0G8_9CYAN</name>
<dbReference type="OrthoDB" id="580957at2"/>
<dbReference type="InterPro" id="IPR001680">
    <property type="entry name" value="WD40_rpt"/>
</dbReference>
<dbReference type="Pfam" id="PF00400">
    <property type="entry name" value="WD40"/>
    <property type="match status" value="13"/>
</dbReference>
<dbReference type="CDD" id="cd00200">
    <property type="entry name" value="WD40"/>
    <property type="match status" value="2"/>
</dbReference>
<feature type="repeat" description="WD" evidence="3">
    <location>
        <begin position="1142"/>
        <end position="1176"/>
    </location>
</feature>
<dbReference type="SUPFAM" id="SSF50998">
    <property type="entry name" value="Quinoprotein alcohol dehydrogenase-like"/>
    <property type="match status" value="1"/>
</dbReference>
<dbReference type="RefSeq" id="WP_038077912.1">
    <property type="nucleotide sequence ID" value="NZ_JHEG04000001.1"/>
</dbReference>
<organism evidence="6">
    <name type="scientific">Tolypothrix bouteillei VB521301</name>
    <dbReference type="NCBI Taxonomy" id="1479485"/>
    <lineage>
        <taxon>Bacteria</taxon>
        <taxon>Bacillati</taxon>
        <taxon>Cyanobacteriota</taxon>
        <taxon>Cyanophyceae</taxon>
        <taxon>Nostocales</taxon>
        <taxon>Tolypothrichaceae</taxon>
        <taxon>Tolypothrix</taxon>
    </lineage>
</organism>
<dbReference type="PRINTS" id="PR00320">
    <property type="entry name" value="GPROTEINBRPT"/>
</dbReference>
<dbReference type="InterPro" id="IPR020472">
    <property type="entry name" value="WD40_PAC1"/>
</dbReference>
<proteinExistence type="predicted"/>
<feature type="repeat" description="WD" evidence="3">
    <location>
        <begin position="846"/>
        <end position="878"/>
    </location>
</feature>
<dbReference type="SUPFAM" id="SSF52540">
    <property type="entry name" value="P-loop containing nucleoside triphosphate hydrolases"/>
    <property type="match status" value="1"/>
</dbReference>
<feature type="repeat" description="WD" evidence="3">
    <location>
        <begin position="1101"/>
        <end position="1142"/>
    </location>
</feature>
<dbReference type="SMART" id="SM00320">
    <property type="entry name" value="WD40"/>
    <property type="match status" value="14"/>
</dbReference>
<keyword evidence="7" id="KW-1185">Reference proteome</keyword>
<keyword evidence="2" id="KW-0677">Repeat</keyword>
<reference evidence="5" key="2">
    <citation type="submission" date="2019-11" db="EMBL/GenBank/DDBJ databases">
        <title>Improved Assembly of Tolypothrix boutellei genome.</title>
        <authorList>
            <person name="Sarangi A.N."/>
            <person name="Mukherjee M."/>
            <person name="Ghosh S."/>
            <person name="Singh D."/>
            <person name="Das A."/>
            <person name="Kant S."/>
            <person name="Prusty A."/>
            <person name="Tripathy S."/>
        </authorList>
    </citation>
    <scope>NUCLEOTIDE SEQUENCE</scope>
    <source>
        <strain evidence="5">VB521301</strain>
    </source>
</reference>
<dbReference type="STRING" id="1479485.DA73_0233825"/>
<feature type="repeat" description="WD" evidence="3">
    <location>
        <begin position="626"/>
        <end position="658"/>
    </location>
</feature>
<dbReference type="SUPFAM" id="SSF50978">
    <property type="entry name" value="WD40 repeat-like"/>
    <property type="match status" value="1"/>
</dbReference>
<dbReference type="PANTHER" id="PTHR19879">
    <property type="entry name" value="TRANSCRIPTION INITIATION FACTOR TFIID"/>
    <property type="match status" value="1"/>
</dbReference>
<feature type="coiled-coil region" evidence="4">
    <location>
        <begin position="448"/>
        <end position="484"/>
    </location>
</feature>
<evidence type="ECO:0000256" key="2">
    <source>
        <dbReference type="ARBA" id="ARBA00022737"/>
    </source>
</evidence>
<feature type="repeat" description="WD" evidence="3">
    <location>
        <begin position="712"/>
        <end position="744"/>
    </location>
</feature>
<keyword evidence="1 3" id="KW-0853">WD repeat</keyword>
<protein>
    <submittedName>
        <fullName evidence="6">WD40 repeat-containing protein</fullName>
    </submittedName>
</protein>
<dbReference type="Pfam" id="PF14516">
    <property type="entry name" value="AAA_35"/>
    <property type="match status" value="1"/>
</dbReference>
<dbReference type="EMBL" id="JHEG02000058">
    <property type="protein sequence ID" value="KIE09338.1"/>
    <property type="molecule type" value="Genomic_DNA"/>
</dbReference>
<dbReference type="InterPro" id="IPR019775">
    <property type="entry name" value="WD40_repeat_CS"/>
</dbReference>
<dbReference type="Proteomes" id="UP000029738">
    <property type="component" value="Unassembled WGS sequence"/>
</dbReference>
<dbReference type="PROSITE" id="PS50294">
    <property type="entry name" value="WD_REPEATS_REGION"/>
    <property type="match status" value="12"/>
</dbReference>
<accession>A0A0C1R0G8</accession>
<feature type="repeat" description="WD" evidence="3">
    <location>
        <begin position="805"/>
        <end position="846"/>
    </location>
</feature>
<dbReference type="PROSITE" id="PS50082">
    <property type="entry name" value="WD_REPEATS_2"/>
    <property type="match status" value="12"/>
</dbReference>
<feature type="repeat" description="WD" evidence="3">
    <location>
        <begin position="1009"/>
        <end position="1043"/>
    </location>
</feature>
<sequence length="1214" mass="135676">MRYQVGGSLPSNDPTYVVREADGILYKALKAGDFCYVFNSRQMGKSSLLQRVSYHLEQEGCACVYIDVSRLGSDETTPLQWYKGTILSLFHSLNLAQQIDFQEWWQQQTDLSPIQRLHQFVEEVLLRYVQHQRIFIFIDEIDSLLSLNFSVNDFFVWIRHCYNQRSHNSQFDRLGFALFGVASPSDLISDKRRTPFNIGTAIELYGFQVHEARPLLKGLEEVVNQSETVLREILVWTQGQPFLTQKLCQLVCQVALESATGTVALPVGTEKFWVEQLVRSRIIQNWESQDEPEHLRTIRDRLLFDERKAGRLLGLYQRILQAEEPYDVTLETWRSQEITSYNDTLSSAPYLLVPTDDSQEQTELLLSGLVEKRNGYLRIKNFIYRNVFNADWVIRQLDNLRPYSQTFNAWVKSSYQDKSRLLRGQALKDAQQWAQGKSLSDLDYQFLAASQECEAQEVQMALEAARAKAVEAQLEQQNKVAKLQRFLLIAVCIGLAISSVLGAGAFSLYRQATSSEYQARNSEIQALISSAEGLFASNRKLDALVEAIKARKKLQKLGMKNTNIQQRAENILRQAIYMSDEYNRLSSHTAAVMAVDVSPDKSLIASVSMDNTVKLWQVDGMEVATLKGHTAGVRTVDFSFDSQMLVTGGDDRSIKLWEKDNKNTWHVMSTIKGHTGGVWGVQFSPDGKFIASGSYDKTVKIWKLDGSLVKMFQNDTMGFTGVSFSPDGRTIAATSADQTIKIWKRDTRDWQTAKLVQTLGGHKGFVTGLAFSPQGNTIASSSDDRTVKLWQQDGTNGKYRLSRTIQGHSAGVWGVAFSPDGQKIASASLDKTIKVWNIDGTELKTYKGHSASVWGVKFSPDSSFIASAGGESVVRLWQNENPFQKTITAHNSGIWSIAISADSSTIATASHEKTAKFWSREGTLLKTLTEDESTVFQVSFADDNQFIAATTDEVIKLWQSDGRLVKIYKDPNSRLLAAVLSPNSQTIATANVHNLVQIWPRNRPVPIDIRGHQAEVWDVVFSPDSQIVASVSADKTVKLWTLEGSLLTTLKGHTVSVWRVAFSLDSKMVASGSGDNTVKLWTLDGEPATGETQRGKLLRTLKGHTGAVWGVAFSPDGQIVASGSVDATVKLWKLDGTELTTLRGHTAAIRRLAISRDGTLLASGGDDNTLILWNLQKILNLDAVHYGCKFARDYFKTNVALEESDRHLCDSTSK</sequence>
<feature type="repeat" description="WD" evidence="3">
    <location>
        <begin position="1050"/>
        <end position="1084"/>
    </location>
</feature>
<evidence type="ECO:0000313" key="6">
    <source>
        <dbReference type="EMBL" id="KIE09338.1"/>
    </source>
</evidence>
<evidence type="ECO:0000313" key="7">
    <source>
        <dbReference type="Proteomes" id="UP000029738"/>
    </source>
</evidence>
<comment type="caution">
    <text evidence="6">The sequence shown here is derived from an EMBL/GenBank/DDBJ whole genome shotgun (WGS) entry which is preliminary data.</text>
</comment>
<evidence type="ECO:0000256" key="1">
    <source>
        <dbReference type="ARBA" id="ARBA00022574"/>
    </source>
</evidence>
<reference evidence="6" key="1">
    <citation type="journal article" date="2015" name="Genome Announc.">
        <title>Draft Genome Sequence of Tolypothrix boutellei Strain VB521301.</title>
        <authorList>
            <person name="Chandrababunaidu M.M."/>
            <person name="Singh D."/>
            <person name="Sen D."/>
            <person name="Bhan S."/>
            <person name="Das S."/>
            <person name="Gupta A."/>
            <person name="Adhikary S.P."/>
            <person name="Tripathy S."/>
        </authorList>
    </citation>
    <scope>NUCLEOTIDE SEQUENCE</scope>
    <source>
        <strain evidence="6">VB521301</strain>
    </source>
</reference>
<feature type="repeat" description="WD" evidence="3">
    <location>
        <begin position="887"/>
        <end position="919"/>
    </location>
</feature>
<dbReference type="AlphaFoldDB" id="A0A0C1R0G8"/>
<keyword evidence="4" id="KW-0175">Coiled coil</keyword>
<dbReference type="InterPro" id="IPR036322">
    <property type="entry name" value="WD40_repeat_dom_sf"/>
</dbReference>
<dbReference type="EMBL" id="JHEG04000001">
    <property type="protein sequence ID" value="KAF3884898.1"/>
    <property type="molecule type" value="Genomic_DNA"/>
</dbReference>
<dbReference type="InterPro" id="IPR011047">
    <property type="entry name" value="Quinoprotein_ADH-like_sf"/>
</dbReference>
<feature type="repeat" description="WD" evidence="3">
    <location>
        <begin position="671"/>
        <end position="705"/>
    </location>
</feature>
<evidence type="ECO:0000313" key="5">
    <source>
        <dbReference type="EMBL" id="KAF3884898.1"/>
    </source>
</evidence>
<dbReference type="Gene3D" id="3.40.50.300">
    <property type="entry name" value="P-loop containing nucleotide triphosphate hydrolases"/>
    <property type="match status" value="1"/>
</dbReference>
<dbReference type="InterPro" id="IPR015943">
    <property type="entry name" value="WD40/YVTN_repeat-like_dom_sf"/>
</dbReference>
<feature type="repeat" description="WD" evidence="3">
    <location>
        <begin position="759"/>
        <end position="791"/>
    </location>
</feature>
<gene>
    <name evidence="6" type="ORF">DA73_0233825</name>
    <name evidence="5" type="ORF">DA73_0400005075</name>
</gene>
<dbReference type="Gene3D" id="2.130.10.10">
    <property type="entry name" value="YVTN repeat-like/Quinoprotein amine dehydrogenase"/>
    <property type="match status" value="3"/>
</dbReference>
<dbReference type="PROSITE" id="PS00678">
    <property type="entry name" value="WD_REPEATS_1"/>
    <property type="match status" value="2"/>
</dbReference>
<evidence type="ECO:0000256" key="3">
    <source>
        <dbReference type="PROSITE-ProRule" id="PRU00221"/>
    </source>
</evidence>